<dbReference type="RefSeq" id="WP_186941405.1">
    <property type="nucleotide sequence ID" value="NZ_JACOGA010000005.1"/>
</dbReference>
<evidence type="ECO:0008006" key="3">
    <source>
        <dbReference type="Google" id="ProtNLM"/>
    </source>
</evidence>
<proteinExistence type="predicted"/>
<protein>
    <recommendedName>
        <fullName evidence="3">PepSY-like beta-lactamase-inhibitor</fullName>
    </recommendedName>
</protein>
<accession>A0ABR6Y9V4</accession>
<organism evidence="1 2">
    <name type="scientific">Undibacterium flavidum</name>
    <dbReference type="NCBI Taxonomy" id="2762297"/>
    <lineage>
        <taxon>Bacteria</taxon>
        <taxon>Pseudomonadati</taxon>
        <taxon>Pseudomonadota</taxon>
        <taxon>Betaproteobacteria</taxon>
        <taxon>Burkholderiales</taxon>
        <taxon>Oxalobacteraceae</taxon>
        <taxon>Undibacterium</taxon>
    </lineage>
</organism>
<comment type="caution">
    <text evidence="1">The sequence shown here is derived from an EMBL/GenBank/DDBJ whole genome shotgun (WGS) entry which is preliminary data.</text>
</comment>
<name>A0ABR6Y9V4_9BURK</name>
<evidence type="ECO:0000313" key="2">
    <source>
        <dbReference type="Proteomes" id="UP000624279"/>
    </source>
</evidence>
<reference evidence="1 2" key="1">
    <citation type="submission" date="2020-08" db="EMBL/GenBank/DDBJ databases">
        <title>Novel species isolated from subtropical streams in China.</title>
        <authorList>
            <person name="Lu H."/>
        </authorList>
    </citation>
    <scope>NUCLEOTIDE SEQUENCE [LARGE SCALE GENOMIC DNA]</scope>
    <source>
        <strain evidence="1 2">LX15W</strain>
    </source>
</reference>
<dbReference type="EMBL" id="JACOGA010000005">
    <property type="protein sequence ID" value="MBC3873376.1"/>
    <property type="molecule type" value="Genomic_DNA"/>
</dbReference>
<keyword evidence="2" id="KW-1185">Reference proteome</keyword>
<gene>
    <name evidence="1" type="ORF">H8K55_07250</name>
</gene>
<evidence type="ECO:0000313" key="1">
    <source>
        <dbReference type="EMBL" id="MBC3873376.1"/>
    </source>
</evidence>
<sequence length="150" mass="17230">MKIFTNVLIAILFFWAGDEAVAQSYDFRQGYIFEQKFVKRISISQAEEVASSFGFFEPLMSWEWGVEKIADPHVKRIGNRLVFDFDGKGSLSLRDYTRKATKIAEGELQKFVYIKSVPFYHVVGVLFGHDQPAFLLVSTVGENIYFVDTH</sequence>
<dbReference type="Proteomes" id="UP000624279">
    <property type="component" value="Unassembled WGS sequence"/>
</dbReference>